<dbReference type="GO" id="GO:0033063">
    <property type="term" value="C:Rad51B-Rad51C-Rad51D-XRCC2 complex"/>
    <property type="evidence" value="ECO:0007669"/>
    <property type="project" value="TreeGrafter"/>
</dbReference>
<evidence type="ECO:0000313" key="9">
    <source>
        <dbReference type="EMBL" id="KAK4218572.1"/>
    </source>
</evidence>
<evidence type="ECO:0000256" key="3">
    <source>
        <dbReference type="ARBA" id="ARBA00022763"/>
    </source>
</evidence>
<dbReference type="InterPro" id="IPR020588">
    <property type="entry name" value="RecA_ATP-bd"/>
</dbReference>
<feature type="region of interest" description="Disordered" evidence="7">
    <location>
        <begin position="349"/>
        <end position="419"/>
    </location>
</feature>
<keyword evidence="6" id="KW-0539">Nucleus</keyword>
<protein>
    <submittedName>
        <fullName evidence="9">DNA repair protein rhp55</fullName>
    </submittedName>
</protein>
<evidence type="ECO:0000256" key="7">
    <source>
        <dbReference type="SAM" id="MobiDB-lite"/>
    </source>
</evidence>
<dbReference type="GO" id="GO:0008821">
    <property type="term" value="F:crossover junction DNA endonuclease activity"/>
    <property type="evidence" value="ECO:0007669"/>
    <property type="project" value="TreeGrafter"/>
</dbReference>
<dbReference type="SUPFAM" id="SSF52540">
    <property type="entry name" value="P-loop containing nucleoside triphosphate hydrolases"/>
    <property type="match status" value="1"/>
</dbReference>
<dbReference type="InterPro" id="IPR052093">
    <property type="entry name" value="HR_Repair_Mediator"/>
</dbReference>
<comment type="caution">
    <text evidence="9">The sequence shown here is derived from an EMBL/GenBank/DDBJ whole genome shotgun (WGS) entry which is preliminary data.</text>
</comment>
<feature type="compositionally biased region" description="Basic and acidic residues" evidence="7">
    <location>
        <begin position="407"/>
        <end position="419"/>
    </location>
</feature>
<keyword evidence="5" id="KW-0234">DNA repair</keyword>
<evidence type="ECO:0000313" key="10">
    <source>
        <dbReference type="Proteomes" id="UP001301769"/>
    </source>
</evidence>
<dbReference type="PANTHER" id="PTHR46239:SF1">
    <property type="entry name" value="DNA REPAIR PROTEIN RAD51 HOMOLOG 3"/>
    <property type="match status" value="1"/>
</dbReference>
<reference evidence="9" key="1">
    <citation type="journal article" date="2023" name="Mol. Phylogenet. Evol.">
        <title>Genome-scale phylogeny and comparative genomics of the fungal order Sordariales.</title>
        <authorList>
            <person name="Hensen N."/>
            <person name="Bonometti L."/>
            <person name="Westerberg I."/>
            <person name="Brannstrom I.O."/>
            <person name="Guillou S."/>
            <person name="Cros-Aarteil S."/>
            <person name="Calhoun S."/>
            <person name="Haridas S."/>
            <person name="Kuo A."/>
            <person name="Mondo S."/>
            <person name="Pangilinan J."/>
            <person name="Riley R."/>
            <person name="LaButti K."/>
            <person name="Andreopoulos B."/>
            <person name="Lipzen A."/>
            <person name="Chen C."/>
            <person name="Yan M."/>
            <person name="Daum C."/>
            <person name="Ng V."/>
            <person name="Clum A."/>
            <person name="Steindorff A."/>
            <person name="Ohm R.A."/>
            <person name="Martin F."/>
            <person name="Silar P."/>
            <person name="Natvig D.O."/>
            <person name="Lalanne C."/>
            <person name="Gautier V."/>
            <person name="Ament-Velasquez S.L."/>
            <person name="Kruys A."/>
            <person name="Hutchinson M.I."/>
            <person name="Powell A.J."/>
            <person name="Barry K."/>
            <person name="Miller A.N."/>
            <person name="Grigoriev I.V."/>
            <person name="Debuchy R."/>
            <person name="Gladieux P."/>
            <person name="Hiltunen Thoren M."/>
            <person name="Johannesson H."/>
        </authorList>
    </citation>
    <scope>NUCLEOTIDE SEQUENCE</scope>
    <source>
        <strain evidence="9">PSN293</strain>
    </source>
</reference>
<keyword evidence="4" id="KW-0067">ATP-binding</keyword>
<dbReference type="EMBL" id="MU858052">
    <property type="protein sequence ID" value="KAK4218572.1"/>
    <property type="molecule type" value="Genomic_DNA"/>
</dbReference>
<name>A0AAN7BCR7_9PEZI</name>
<gene>
    <name evidence="9" type="ORF">QBC37DRAFT_189311</name>
</gene>
<dbReference type="CDD" id="cd01393">
    <property type="entry name" value="RecA-like"/>
    <property type="match status" value="1"/>
</dbReference>
<dbReference type="PROSITE" id="PS50162">
    <property type="entry name" value="RECA_2"/>
    <property type="match status" value="1"/>
</dbReference>
<accession>A0AAN7BCR7</accession>
<dbReference type="Gene3D" id="3.40.50.300">
    <property type="entry name" value="P-loop containing nucleotide triphosphate hydrolases"/>
    <property type="match status" value="1"/>
</dbReference>
<evidence type="ECO:0000256" key="5">
    <source>
        <dbReference type="ARBA" id="ARBA00023204"/>
    </source>
</evidence>
<dbReference type="GO" id="GO:0000400">
    <property type="term" value="F:four-way junction DNA binding"/>
    <property type="evidence" value="ECO:0007669"/>
    <property type="project" value="TreeGrafter"/>
</dbReference>
<reference evidence="9" key="2">
    <citation type="submission" date="2023-05" db="EMBL/GenBank/DDBJ databases">
        <authorList>
            <consortium name="Lawrence Berkeley National Laboratory"/>
            <person name="Steindorff A."/>
            <person name="Hensen N."/>
            <person name="Bonometti L."/>
            <person name="Westerberg I."/>
            <person name="Brannstrom I.O."/>
            <person name="Guillou S."/>
            <person name="Cros-Aarteil S."/>
            <person name="Calhoun S."/>
            <person name="Haridas S."/>
            <person name="Kuo A."/>
            <person name="Mondo S."/>
            <person name="Pangilinan J."/>
            <person name="Riley R."/>
            <person name="Labutti K."/>
            <person name="Andreopoulos B."/>
            <person name="Lipzen A."/>
            <person name="Chen C."/>
            <person name="Yanf M."/>
            <person name="Daum C."/>
            <person name="Ng V."/>
            <person name="Clum A."/>
            <person name="Ohm R."/>
            <person name="Martin F."/>
            <person name="Silar P."/>
            <person name="Natvig D."/>
            <person name="Lalanne C."/>
            <person name="Gautier V."/>
            <person name="Ament-Velasquez S.L."/>
            <person name="Kruys A."/>
            <person name="Hutchinson M.I."/>
            <person name="Powell A.J."/>
            <person name="Barry K."/>
            <person name="Miller A.N."/>
            <person name="Grigoriev I.V."/>
            <person name="Debuchy R."/>
            <person name="Gladieux P."/>
            <person name="Thoren M.H."/>
            <person name="Johannesson H."/>
        </authorList>
    </citation>
    <scope>NUCLEOTIDE SEQUENCE</scope>
    <source>
        <strain evidence="9">PSN293</strain>
    </source>
</reference>
<dbReference type="PANTHER" id="PTHR46239">
    <property type="entry name" value="DNA REPAIR PROTEIN RAD51 HOMOLOG 3 RAD51C"/>
    <property type="match status" value="1"/>
</dbReference>
<dbReference type="InterPro" id="IPR027417">
    <property type="entry name" value="P-loop_NTPase"/>
</dbReference>
<evidence type="ECO:0000256" key="2">
    <source>
        <dbReference type="ARBA" id="ARBA00022741"/>
    </source>
</evidence>
<dbReference type="GO" id="GO:0005657">
    <property type="term" value="C:replication fork"/>
    <property type="evidence" value="ECO:0007669"/>
    <property type="project" value="TreeGrafter"/>
</dbReference>
<keyword evidence="2" id="KW-0547">Nucleotide-binding</keyword>
<evidence type="ECO:0000259" key="8">
    <source>
        <dbReference type="PROSITE" id="PS50162"/>
    </source>
</evidence>
<sequence length="419" mass="44790">MDYHARHGYDESSFDLPSTHRLPTISAAEALEELDGSDKLQPIPTRLAALDDVLGALPGCAGGTVDADLNDLGNPGAGGGGGGIQKGEVTEIWGPPGVGKTSFGLQLAASCLQDYGGVVWVDGFHRLPVERLQSTVGPAQDGLDERFIHYTCPSLAHFIALLCRPTAGCIPSGTSLIVVDALSALLSHAFPKSLDTREDADSKGGKKGPPKSATRLQVLQYIVGGLQKLAATRNVAIVILTQCATKMQADRGSTLIPAINASIWEQGISTRLVLFHDWVEDGENYGPRHLRFVGVQKLHGKASDASMGDVCAFEIRPSGLVSVEYDRTQTCAALFSTPAPKRKLVDTDFEIPDSDDDEDYGWQIDDEDLPPNPSQWQGSEDLLLAPQQSDDEAQDDNEVEDPVAEEPEVHKGGESGDEL</sequence>
<dbReference type="Proteomes" id="UP001301769">
    <property type="component" value="Unassembled WGS sequence"/>
</dbReference>
<dbReference type="GO" id="GO:0005524">
    <property type="term" value="F:ATP binding"/>
    <property type="evidence" value="ECO:0007669"/>
    <property type="project" value="UniProtKB-KW"/>
</dbReference>
<comment type="subcellular location">
    <subcellularLocation>
        <location evidence="1">Nucleus</location>
    </subcellularLocation>
</comment>
<keyword evidence="10" id="KW-1185">Reference proteome</keyword>
<dbReference type="GO" id="GO:0000707">
    <property type="term" value="P:meiotic DNA recombinase assembly"/>
    <property type="evidence" value="ECO:0007669"/>
    <property type="project" value="TreeGrafter"/>
</dbReference>
<feature type="compositionally biased region" description="Acidic residues" evidence="7">
    <location>
        <begin position="389"/>
        <end position="406"/>
    </location>
</feature>
<dbReference type="GO" id="GO:0033065">
    <property type="term" value="C:Rad51C-XRCC3 complex"/>
    <property type="evidence" value="ECO:0007669"/>
    <property type="project" value="TreeGrafter"/>
</dbReference>
<evidence type="ECO:0000256" key="6">
    <source>
        <dbReference type="ARBA" id="ARBA00023242"/>
    </source>
</evidence>
<evidence type="ECO:0000256" key="4">
    <source>
        <dbReference type="ARBA" id="ARBA00022840"/>
    </source>
</evidence>
<evidence type="ECO:0000256" key="1">
    <source>
        <dbReference type="ARBA" id="ARBA00004123"/>
    </source>
</evidence>
<feature type="compositionally biased region" description="Acidic residues" evidence="7">
    <location>
        <begin position="349"/>
        <end position="369"/>
    </location>
</feature>
<proteinExistence type="predicted"/>
<organism evidence="9 10">
    <name type="scientific">Rhypophila decipiens</name>
    <dbReference type="NCBI Taxonomy" id="261697"/>
    <lineage>
        <taxon>Eukaryota</taxon>
        <taxon>Fungi</taxon>
        <taxon>Dikarya</taxon>
        <taxon>Ascomycota</taxon>
        <taxon>Pezizomycotina</taxon>
        <taxon>Sordariomycetes</taxon>
        <taxon>Sordariomycetidae</taxon>
        <taxon>Sordariales</taxon>
        <taxon>Naviculisporaceae</taxon>
        <taxon>Rhypophila</taxon>
    </lineage>
</organism>
<dbReference type="GO" id="GO:0140664">
    <property type="term" value="F:ATP-dependent DNA damage sensor activity"/>
    <property type="evidence" value="ECO:0007669"/>
    <property type="project" value="InterPro"/>
</dbReference>
<dbReference type="AlphaFoldDB" id="A0AAN7BCR7"/>
<keyword evidence="3" id="KW-0227">DNA damage</keyword>
<feature type="domain" description="RecA family profile 1" evidence="8">
    <location>
        <begin position="39"/>
        <end position="243"/>
    </location>
</feature>
<dbReference type="GO" id="GO:0007131">
    <property type="term" value="P:reciprocal meiotic recombination"/>
    <property type="evidence" value="ECO:0007669"/>
    <property type="project" value="TreeGrafter"/>
</dbReference>